<keyword evidence="2" id="KW-1185">Reference proteome</keyword>
<dbReference type="RefSeq" id="WP_179507696.1">
    <property type="nucleotide sequence ID" value="NZ_JACCBY010000001.1"/>
</dbReference>
<reference evidence="1 2" key="2">
    <citation type="submission" date="2020-08" db="EMBL/GenBank/DDBJ databases">
        <title>The Agave Microbiome: Exploring the role of microbial communities in plant adaptations to desert environments.</title>
        <authorList>
            <person name="Partida-Martinez L.P."/>
        </authorList>
    </citation>
    <scope>NUCLEOTIDE SEQUENCE [LARGE SCALE GENOMIC DNA]</scope>
    <source>
        <strain evidence="1 2">AS2.3</strain>
    </source>
</reference>
<name>A0A7Y9FN84_9SPHN</name>
<proteinExistence type="predicted"/>
<comment type="caution">
    <text evidence="1">The sequence shown here is derived from an EMBL/GenBank/DDBJ whole genome shotgun (WGS) entry which is preliminary data.</text>
</comment>
<evidence type="ECO:0008006" key="3">
    <source>
        <dbReference type="Google" id="ProtNLM"/>
    </source>
</evidence>
<evidence type="ECO:0000313" key="2">
    <source>
        <dbReference type="Proteomes" id="UP000517753"/>
    </source>
</evidence>
<accession>A0A7Y9FN84</accession>
<sequence>MRLAGILAAGLLLSSCSGPKGTIVPSDPQKWDTIADAVKKLSDEDKQLFTGYAMRMTMASALSGGKGGIPPGTTIGEGIDAQREFLARQKQEEAEGELLKAKVAAQRSAAMAKLNQSVTVALSTLTVLPKNYDAGRFSERLDLLLAVENKTAKPVSGIKGSLIFKDQFGAEIKSMGLSLDEDIAPNASRSISGYGKDINQFEDSDTKLAVTPLSKMHVTFEPQMIVFADGTKLEAPEASGS</sequence>
<dbReference type="Proteomes" id="UP000517753">
    <property type="component" value="Unassembled WGS sequence"/>
</dbReference>
<organism evidence="1 2">
    <name type="scientific">Sphingomonas melonis</name>
    <dbReference type="NCBI Taxonomy" id="152682"/>
    <lineage>
        <taxon>Bacteria</taxon>
        <taxon>Pseudomonadati</taxon>
        <taxon>Pseudomonadota</taxon>
        <taxon>Alphaproteobacteria</taxon>
        <taxon>Sphingomonadales</taxon>
        <taxon>Sphingomonadaceae</taxon>
        <taxon>Sphingomonas</taxon>
    </lineage>
</organism>
<dbReference type="PROSITE" id="PS51257">
    <property type="entry name" value="PROKAR_LIPOPROTEIN"/>
    <property type="match status" value="1"/>
</dbReference>
<evidence type="ECO:0000313" key="1">
    <source>
        <dbReference type="EMBL" id="NYD89206.1"/>
    </source>
</evidence>
<protein>
    <recommendedName>
        <fullName evidence="3">Lipoprotein</fullName>
    </recommendedName>
</protein>
<dbReference type="AlphaFoldDB" id="A0A7Y9FN84"/>
<reference evidence="1 2" key="1">
    <citation type="submission" date="2020-07" db="EMBL/GenBank/DDBJ databases">
        <authorList>
            <person name="Partida-Martinez L."/>
            <person name="Huntemann M."/>
            <person name="Clum A."/>
            <person name="Wang J."/>
            <person name="Palaniappan K."/>
            <person name="Ritter S."/>
            <person name="Chen I.-M."/>
            <person name="Stamatis D."/>
            <person name="Reddy T."/>
            <person name="O'Malley R."/>
            <person name="Daum C."/>
            <person name="Shapiro N."/>
            <person name="Ivanova N."/>
            <person name="Kyrpides N."/>
            <person name="Woyke T."/>
        </authorList>
    </citation>
    <scope>NUCLEOTIDE SEQUENCE [LARGE SCALE GENOMIC DNA]</scope>
    <source>
        <strain evidence="1 2">AS2.3</strain>
    </source>
</reference>
<gene>
    <name evidence="1" type="ORF">HD841_000975</name>
</gene>
<dbReference type="EMBL" id="JACCBY010000001">
    <property type="protein sequence ID" value="NYD89206.1"/>
    <property type="molecule type" value="Genomic_DNA"/>
</dbReference>